<evidence type="ECO:0000256" key="4">
    <source>
        <dbReference type="ARBA" id="ARBA00022490"/>
    </source>
</evidence>
<dbReference type="Gene3D" id="1.10.10.10">
    <property type="entry name" value="Winged helix-like DNA-binding domain superfamily/Winged helix DNA-binding domain"/>
    <property type="match status" value="3"/>
</dbReference>
<comment type="function">
    <text evidence="5">Modulates RecA activity.</text>
</comment>
<evidence type="ECO:0000313" key="9">
    <source>
        <dbReference type="EMBL" id="MFC7749817.1"/>
    </source>
</evidence>
<dbReference type="PANTHER" id="PTHR33602:SF1">
    <property type="entry name" value="REGULATORY PROTEIN RECX FAMILY PROTEIN"/>
    <property type="match status" value="1"/>
</dbReference>
<gene>
    <name evidence="5" type="primary">recX</name>
    <name evidence="9" type="ORF">ACFQWB_07680</name>
</gene>
<evidence type="ECO:0000256" key="2">
    <source>
        <dbReference type="ARBA" id="ARBA00009695"/>
    </source>
</evidence>
<comment type="caution">
    <text evidence="9">The sequence shown here is derived from an EMBL/GenBank/DDBJ whole genome shotgun (WGS) entry which is preliminary data.</text>
</comment>
<feature type="domain" description="RecX first three-helical" evidence="8">
    <location>
        <begin position="63"/>
        <end position="102"/>
    </location>
</feature>
<evidence type="ECO:0000259" key="8">
    <source>
        <dbReference type="Pfam" id="PF21982"/>
    </source>
</evidence>
<reference evidence="10" key="1">
    <citation type="journal article" date="2019" name="Int. J. Syst. Evol. Microbiol.">
        <title>The Global Catalogue of Microorganisms (GCM) 10K type strain sequencing project: providing services to taxonomists for standard genome sequencing and annotation.</title>
        <authorList>
            <consortium name="The Broad Institute Genomics Platform"/>
            <consortium name="The Broad Institute Genome Sequencing Center for Infectious Disease"/>
            <person name="Wu L."/>
            <person name="Ma J."/>
        </authorList>
    </citation>
    <scope>NUCLEOTIDE SEQUENCE [LARGE SCALE GENOMIC DNA]</scope>
    <source>
        <strain evidence="10">JCM 18657</strain>
    </source>
</reference>
<name>A0ABW2V0Z0_9BACL</name>
<sequence>MSRTITSIEVQKRAKRRYNIYLDGEFAFSVHEDVLVSHRLSKGDRITDDRLEALLEAEERQLAWNSALSWLGRRIRSRKEMRDYLTRKGYAAGLIEETIERLGEHGYLDDAAFAGQWARNRLEFQGRGSRWIREELRQKGIEPELVSASLDQLEDGSEADSAYRLAVKKWRMLRNEEERVRRHKLKSYLLRRGYPGRIVQEAVAKVAGRAPADEEVWFEDDA</sequence>
<feature type="domain" description="RecX second three-helical" evidence="6">
    <location>
        <begin position="109"/>
        <end position="150"/>
    </location>
</feature>
<dbReference type="Pfam" id="PF21981">
    <property type="entry name" value="RecX_HTH3"/>
    <property type="match status" value="1"/>
</dbReference>
<dbReference type="Proteomes" id="UP001596528">
    <property type="component" value="Unassembled WGS sequence"/>
</dbReference>
<comment type="similarity">
    <text evidence="2 5">Belongs to the RecX family.</text>
</comment>
<evidence type="ECO:0000256" key="5">
    <source>
        <dbReference type="HAMAP-Rule" id="MF_01114"/>
    </source>
</evidence>
<evidence type="ECO:0000313" key="10">
    <source>
        <dbReference type="Proteomes" id="UP001596528"/>
    </source>
</evidence>
<organism evidence="9 10">
    <name type="scientific">Paenibacillus thermoaerophilus</name>
    <dbReference type="NCBI Taxonomy" id="1215385"/>
    <lineage>
        <taxon>Bacteria</taxon>
        <taxon>Bacillati</taxon>
        <taxon>Bacillota</taxon>
        <taxon>Bacilli</taxon>
        <taxon>Bacillales</taxon>
        <taxon>Paenibacillaceae</taxon>
        <taxon>Paenibacillus</taxon>
    </lineage>
</organism>
<keyword evidence="4 5" id="KW-0963">Cytoplasm</keyword>
<dbReference type="Pfam" id="PF02631">
    <property type="entry name" value="RecX_HTH2"/>
    <property type="match status" value="1"/>
</dbReference>
<comment type="subcellular location">
    <subcellularLocation>
        <location evidence="1 5">Cytoplasm</location>
    </subcellularLocation>
</comment>
<dbReference type="Pfam" id="PF21982">
    <property type="entry name" value="RecX_HTH1"/>
    <property type="match status" value="1"/>
</dbReference>
<dbReference type="InterPro" id="IPR053925">
    <property type="entry name" value="RecX_HTH_3rd"/>
</dbReference>
<proteinExistence type="inferred from homology"/>
<dbReference type="InterPro" id="IPR003783">
    <property type="entry name" value="Regulatory_RecX"/>
</dbReference>
<dbReference type="HAMAP" id="MF_01114">
    <property type="entry name" value="RecX"/>
    <property type="match status" value="1"/>
</dbReference>
<dbReference type="InterPro" id="IPR036388">
    <property type="entry name" value="WH-like_DNA-bd_sf"/>
</dbReference>
<dbReference type="PANTHER" id="PTHR33602">
    <property type="entry name" value="REGULATORY PROTEIN RECX FAMILY PROTEIN"/>
    <property type="match status" value="1"/>
</dbReference>
<evidence type="ECO:0000259" key="6">
    <source>
        <dbReference type="Pfam" id="PF02631"/>
    </source>
</evidence>
<evidence type="ECO:0000256" key="3">
    <source>
        <dbReference type="ARBA" id="ARBA00018111"/>
    </source>
</evidence>
<dbReference type="InterPro" id="IPR053926">
    <property type="entry name" value="RecX_HTH_1st"/>
</dbReference>
<evidence type="ECO:0000259" key="7">
    <source>
        <dbReference type="Pfam" id="PF21981"/>
    </source>
</evidence>
<protein>
    <recommendedName>
        <fullName evidence="3 5">Regulatory protein RecX</fullName>
    </recommendedName>
</protein>
<accession>A0ABW2V0Z0</accession>
<evidence type="ECO:0000256" key="1">
    <source>
        <dbReference type="ARBA" id="ARBA00004496"/>
    </source>
</evidence>
<dbReference type="EMBL" id="JBHTGQ010000017">
    <property type="protein sequence ID" value="MFC7749817.1"/>
    <property type="molecule type" value="Genomic_DNA"/>
</dbReference>
<keyword evidence="10" id="KW-1185">Reference proteome</keyword>
<dbReference type="RefSeq" id="WP_138789830.1">
    <property type="nucleotide sequence ID" value="NZ_JBHTGQ010000017.1"/>
</dbReference>
<feature type="domain" description="RecX third three-helical" evidence="7">
    <location>
        <begin position="159"/>
        <end position="203"/>
    </location>
</feature>
<dbReference type="InterPro" id="IPR053924">
    <property type="entry name" value="RecX_HTH_2nd"/>
</dbReference>